<sequence length="71" mass="8297">MDKFQRKVRSLVETKAISPSDSLWKIAFIFGDKWPHWKAELESFDFTMQDSIGDLLAVDCWEEEDEMALNA</sequence>
<dbReference type="Proteomes" id="UP000050465">
    <property type="component" value="Unassembled WGS sequence"/>
</dbReference>
<organism evidence="1 2">
    <name type="scientific">Phormidesmis priestleyi Ana</name>
    <dbReference type="NCBI Taxonomy" id="1666911"/>
    <lineage>
        <taxon>Bacteria</taxon>
        <taxon>Bacillati</taxon>
        <taxon>Cyanobacteriota</taxon>
        <taxon>Cyanophyceae</taxon>
        <taxon>Leptolyngbyales</taxon>
        <taxon>Leptolyngbyaceae</taxon>
        <taxon>Phormidesmis</taxon>
    </lineage>
</organism>
<dbReference type="AlphaFoldDB" id="A0A0P7YW30"/>
<protein>
    <recommendedName>
        <fullName evidence="3">DUF4327 domain-containing protein</fullName>
    </recommendedName>
</protein>
<dbReference type="Pfam" id="PF14217">
    <property type="entry name" value="DUF4327"/>
    <property type="match status" value="1"/>
</dbReference>
<gene>
    <name evidence="1" type="ORF">HLUCCA11_13195</name>
</gene>
<comment type="caution">
    <text evidence="1">The sequence shown here is derived from an EMBL/GenBank/DDBJ whole genome shotgun (WGS) entry which is preliminary data.</text>
</comment>
<evidence type="ECO:0008006" key="3">
    <source>
        <dbReference type="Google" id="ProtNLM"/>
    </source>
</evidence>
<evidence type="ECO:0000313" key="1">
    <source>
        <dbReference type="EMBL" id="KPQ34892.1"/>
    </source>
</evidence>
<dbReference type="InterPro" id="IPR025477">
    <property type="entry name" value="DUF4327"/>
</dbReference>
<name>A0A0P7YW30_9CYAN</name>
<reference evidence="1 2" key="1">
    <citation type="submission" date="2015-09" db="EMBL/GenBank/DDBJ databases">
        <title>Identification and resolution of microdiversity through metagenomic sequencing of parallel consortia.</title>
        <authorList>
            <person name="Nelson W.C."/>
            <person name="Romine M.F."/>
            <person name="Lindemann S.R."/>
        </authorList>
    </citation>
    <scope>NUCLEOTIDE SEQUENCE [LARGE SCALE GENOMIC DNA]</scope>
    <source>
        <strain evidence="1">Ana</strain>
    </source>
</reference>
<accession>A0A0P7YW30</accession>
<dbReference type="STRING" id="1666911.HLUCCA11_13195"/>
<evidence type="ECO:0000313" key="2">
    <source>
        <dbReference type="Proteomes" id="UP000050465"/>
    </source>
</evidence>
<dbReference type="EMBL" id="LJZR01000016">
    <property type="protein sequence ID" value="KPQ34892.1"/>
    <property type="molecule type" value="Genomic_DNA"/>
</dbReference>
<proteinExistence type="predicted"/>